<evidence type="ECO:0000256" key="2">
    <source>
        <dbReference type="ARBA" id="ARBA00022723"/>
    </source>
</evidence>
<evidence type="ECO:0000256" key="1">
    <source>
        <dbReference type="ARBA" id="ARBA00009275"/>
    </source>
</evidence>
<protein>
    <submittedName>
        <fullName evidence="5">TatD family hydrolase</fullName>
    </submittedName>
</protein>
<dbReference type="GO" id="GO:0016788">
    <property type="term" value="F:hydrolase activity, acting on ester bonds"/>
    <property type="evidence" value="ECO:0007669"/>
    <property type="project" value="InterPro"/>
</dbReference>
<accession>M4V9U5</accession>
<name>M4V9U5_9BACT</name>
<evidence type="ECO:0000256" key="4">
    <source>
        <dbReference type="PIRSR" id="PIRSR005902-1"/>
    </source>
</evidence>
<feature type="binding site" evidence="4">
    <location>
        <position position="162"/>
    </location>
    <ligand>
        <name>a divalent metal cation</name>
        <dbReference type="ChEBI" id="CHEBI:60240"/>
        <label>2</label>
    </ligand>
</feature>
<dbReference type="Proteomes" id="UP000012040">
    <property type="component" value="Chromosome"/>
</dbReference>
<feature type="binding site" evidence="4">
    <location>
        <position position="7"/>
    </location>
    <ligand>
        <name>a divalent metal cation</name>
        <dbReference type="ChEBI" id="CHEBI:60240"/>
        <label>1</label>
    </ligand>
</feature>
<dbReference type="PATRIC" id="fig|1184267.3.peg.1028"/>
<comment type="similarity">
    <text evidence="1">Belongs to the metallo-dependent hydrolases superfamily. TatD-type hydrolase family.</text>
</comment>
<dbReference type="SUPFAM" id="SSF51556">
    <property type="entry name" value="Metallo-dependent hydrolases"/>
    <property type="match status" value="1"/>
</dbReference>
<dbReference type="RefSeq" id="WP_015469720.1">
    <property type="nucleotide sequence ID" value="NC_020813.1"/>
</dbReference>
<evidence type="ECO:0000313" key="5">
    <source>
        <dbReference type="EMBL" id="AGH95230.1"/>
    </source>
</evidence>
<dbReference type="InterPro" id="IPR001130">
    <property type="entry name" value="TatD-like"/>
</dbReference>
<feature type="binding site" evidence="4">
    <location>
        <position position="137"/>
    </location>
    <ligand>
        <name>a divalent metal cation</name>
        <dbReference type="ChEBI" id="CHEBI:60240"/>
        <label>2</label>
    </ligand>
</feature>
<organism evidence="5 6">
    <name type="scientific">Pseudobdellovibrio exovorus JSS</name>
    <dbReference type="NCBI Taxonomy" id="1184267"/>
    <lineage>
        <taxon>Bacteria</taxon>
        <taxon>Pseudomonadati</taxon>
        <taxon>Bdellovibrionota</taxon>
        <taxon>Bdellovibrionia</taxon>
        <taxon>Bdellovibrionales</taxon>
        <taxon>Pseudobdellovibrionaceae</taxon>
        <taxon>Pseudobdellovibrio</taxon>
    </lineage>
</organism>
<dbReference type="FunFam" id="3.20.20.140:FF:000005">
    <property type="entry name" value="TatD family hydrolase"/>
    <property type="match status" value="1"/>
</dbReference>
<keyword evidence="6" id="KW-1185">Reference proteome</keyword>
<dbReference type="eggNOG" id="COG0084">
    <property type="taxonomic scope" value="Bacteria"/>
</dbReference>
<dbReference type="PANTHER" id="PTHR46124:SF2">
    <property type="entry name" value="D-AMINOACYL-TRNA DEACYLASE"/>
    <property type="match status" value="1"/>
</dbReference>
<dbReference type="OrthoDB" id="9810005at2"/>
<evidence type="ECO:0000313" key="6">
    <source>
        <dbReference type="Proteomes" id="UP000012040"/>
    </source>
</evidence>
<dbReference type="EMBL" id="CP003537">
    <property type="protein sequence ID" value="AGH95230.1"/>
    <property type="molecule type" value="Genomic_DNA"/>
</dbReference>
<dbReference type="GO" id="GO:0005829">
    <property type="term" value="C:cytosol"/>
    <property type="evidence" value="ECO:0007669"/>
    <property type="project" value="TreeGrafter"/>
</dbReference>
<evidence type="ECO:0000256" key="3">
    <source>
        <dbReference type="ARBA" id="ARBA00022801"/>
    </source>
</evidence>
<keyword evidence="2 4" id="KW-0479">Metal-binding</keyword>
<proteinExistence type="inferred from homology"/>
<dbReference type="Gene3D" id="3.20.20.140">
    <property type="entry name" value="Metal-dependent hydrolases"/>
    <property type="match status" value="1"/>
</dbReference>
<gene>
    <name evidence="5" type="ORF">A11Q_1014</name>
</gene>
<feature type="binding site" evidence="4">
    <location>
        <position position="9"/>
    </location>
    <ligand>
        <name>a divalent metal cation</name>
        <dbReference type="ChEBI" id="CHEBI:60240"/>
        <label>1</label>
    </ligand>
</feature>
<dbReference type="InterPro" id="IPR032466">
    <property type="entry name" value="Metal_Hydrolase"/>
</dbReference>
<dbReference type="GO" id="GO:0046872">
    <property type="term" value="F:metal ion binding"/>
    <property type="evidence" value="ECO:0007669"/>
    <property type="project" value="UniProtKB-KW"/>
</dbReference>
<dbReference type="Pfam" id="PF01026">
    <property type="entry name" value="TatD_DNase"/>
    <property type="match status" value="1"/>
</dbReference>
<dbReference type="STRING" id="1184267.A11Q_1014"/>
<sequence>MKYIDSHCHWADLRFPQTDEEVQSLMQRCLEKDIDFFLQGGVSPEEWLRQIELKKKYPENIGLCFGLHPYYVADHPAEECERALDELAQLLPQAMALGEAGLDFRPHILKESEGLQIEMFENQIALAKTFQKPMVLHVVQAHEKALQIFDIWGAPEKRGMLHAFSGSYETAMRFIDQGFLISVGGAVTYEKNKKLRDCVSRMPLEFLLLESDSPDQPPEGWNGPNEPVSIYSVAEEIGLIRNISPLEVLERNTQNFKRLFSP</sequence>
<dbReference type="KEGG" id="bex:A11Q_1014"/>
<keyword evidence="3 5" id="KW-0378">Hydrolase</keyword>
<dbReference type="PIRSF" id="PIRSF005902">
    <property type="entry name" value="DNase_TatD"/>
    <property type="match status" value="1"/>
</dbReference>
<feature type="binding site" evidence="4">
    <location>
        <position position="99"/>
    </location>
    <ligand>
        <name>a divalent metal cation</name>
        <dbReference type="ChEBI" id="CHEBI:60240"/>
        <label>1</label>
    </ligand>
</feature>
<dbReference type="HOGENOM" id="CLU_031506_0_1_7"/>
<feature type="binding site" evidence="4">
    <location>
        <position position="212"/>
    </location>
    <ligand>
        <name>a divalent metal cation</name>
        <dbReference type="ChEBI" id="CHEBI:60240"/>
        <label>1</label>
    </ligand>
</feature>
<dbReference type="AlphaFoldDB" id="M4V9U5"/>
<dbReference type="PANTHER" id="PTHR46124">
    <property type="entry name" value="D-AMINOACYL-TRNA DEACYLASE"/>
    <property type="match status" value="1"/>
</dbReference>
<reference evidence="5 6" key="1">
    <citation type="journal article" date="2013" name="ISME J.">
        <title>By their genes ye shall know them: genomic signatures of predatory bacteria.</title>
        <authorList>
            <person name="Pasternak Z."/>
            <person name="Pietrokovski S."/>
            <person name="Rotem O."/>
            <person name="Gophna U."/>
            <person name="Lurie-Weinberger M.N."/>
            <person name="Jurkevitch E."/>
        </authorList>
    </citation>
    <scope>NUCLEOTIDE SEQUENCE [LARGE SCALE GENOMIC DNA]</scope>
    <source>
        <strain evidence="5 6">JSS</strain>
    </source>
</reference>